<evidence type="ECO:0000313" key="3">
    <source>
        <dbReference type="EMBL" id="QMW23200.1"/>
    </source>
</evidence>
<dbReference type="KEGG" id="sand:H3309_01440"/>
<protein>
    <submittedName>
        <fullName evidence="3">Acyl-CoA thioesterase</fullName>
    </submittedName>
</protein>
<name>A0A7G5IIK8_9SPHN</name>
<dbReference type="InterPro" id="IPR050563">
    <property type="entry name" value="4-hydroxybenzoyl-CoA_TE"/>
</dbReference>
<evidence type="ECO:0000313" key="4">
    <source>
        <dbReference type="Proteomes" id="UP000515292"/>
    </source>
</evidence>
<proteinExistence type="inferred from homology"/>
<dbReference type="RefSeq" id="WP_182296844.1">
    <property type="nucleotide sequence ID" value="NZ_CP059851.1"/>
</dbReference>
<evidence type="ECO:0000256" key="1">
    <source>
        <dbReference type="ARBA" id="ARBA00005953"/>
    </source>
</evidence>
<dbReference type="EMBL" id="CP059851">
    <property type="protein sequence ID" value="QMW23200.1"/>
    <property type="molecule type" value="Genomic_DNA"/>
</dbReference>
<accession>A0A7G5IIK8</accession>
<sequence>MSSRSAYRPRSHYRAWRTIPTRWMDNDVYGHVNNVVFYSWFDTAVNAWLVDKGLLDMMKGDSIGLVAETGCRYARPVAFPDEVQAGIAVSHLGNSSVRYDIGLFVNGNPAPAAEGFFVHVYVDRAHRRPRPLGDDWRRLLQTIMI</sequence>
<comment type="similarity">
    <text evidence="1">Belongs to the 4-hydroxybenzoyl-CoA thioesterase family.</text>
</comment>
<dbReference type="Gene3D" id="3.10.129.10">
    <property type="entry name" value="Hotdog Thioesterase"/>
    <property type="match status" value="1"/>
</dbReference>
<dbReference type="Proteomes" id="UP000515292">
    <property type="component" value="Chromosome"/>
</dbReference>
<dbReference type="PANTHER" id="PTHR31793">
    <property type="entry name" value="4-HYDROXYBENZOYL-COA THIOESTERASE FAMILY MEMBER"/>
    <property type="match status" value="1"/>
</dbReference>
<dbReference type="InterPro" id="IPR029069">
    <property type="entry name" value="HotDog_dom_sf"/>
</dbReference>
<evidence type="ECO:0000256" key="2">
    <source>
        <dbReference type="ARBA" id="ARBA00022801"/>
    </source>
</evidence>
<dbReference type="PANTHER" id="PTHR31793:SF27">
    <property type="entry name" value="NOVEL THIOESTERASE SUPERFAMILY DOMAIN AND SAPOSIN A-TYPE DOMAIN CONTAINING PROTEIN (0610012H03RIK)"/>
    <property type="match status" value="1"/>
</dbReference>
<organism evidence="3 4">
    <name type="scientific">Sandaracinobacteroides saxicola</name>
    <dbReference type="NCBI Taxonomy" id="2759707"/>
    <lineage>
        <taxon>Bacteria</taxon>
        <taxon>Pseudomonadati</taxon>
        <taxon>Pseudomonadota</taxon>
        <taxon>Alphaproteobacteria</taxon>
        <taxon>Sphingomonadales</taxon>
        <taxon>Sphingosinicellaceae</taxon>
        <taxon>Sandaracinobacteroides</taxon>
    </lineage>
</organism>
<keyword evidence="4" id="KW-1185">Reference proteome</keyword>
<reference evidence="3 4" key="1">
    <citation type="submission" date="2020-07" db="EMBL/GenBank/DDBJ databases">
        <title>Complete genome sequence for Sandaracinobacter sp. M6.</title>
        <authorList>
            <person name="Tang Y."/>
            <person name="Liu Q."/>
            <person name="Guo Z."/>
            <person name="Lei P."/>
            <person name="Huang B."/>
        </authorList>
    </citation>
    <scope>NUCLEOTIDE SEQUENCE [LARGE SCALE GENOMIC DNA]</scope>
    <source>
        <strain evidence="3 4">M6</strain>
    </source>
</reference>
<dbReference type="Pfam" id="PF13279">
    <property type="entry name" value="4HBT_2"/>
    <property type="match status" value="1"/>
</dbReference>
<dbReference type="CDD" id="cd00586">
    <property type="entry name" value="4HBT"/>
    <property type="match status" value="1"/>
</dbReference>
<dbReference type="GO" id="GO:0047617">
    <property type="term" value="F:fatty acyl-CoA hydrolase activity"/>
    <property type="evidence" value="ECO:0007669"/>
    <property type="project" value="TreeGrafter"/>
</dbReference>
<dbReference type="SUPFAM" id="SSF54637">
    <property type="entry name" value="Thioesterase/thiol ester dehydrase-isomerase"/>
    <property type="match status" value="1"/>
</dbReference>
<gene>
    <name evidence="3" type="ORF">H3309_01440</name>
</gene>
<keyword evidence="2" id="KW-0378">Hydrolase</keyword>
<dbReference type="AlphaFoldDB" id="A0A7G5IIK8"/>